<dbReference type="CDD" id="cd18787">
    <property type="entry name" value="SF2_C_DEAD"/>
    <property type="match status" value="1"/>
</dbReference>
<dbReference type="PROSITE" id="PS51192">
    <property type="entry name" value="HELICASE_ATP_BIND_1"/>
    <property type="match status" value="1"/>
</dbReference>
<feature type="short sequence motif" description="Q motif" evidence="6">
    <location>
        <begin position="4"/>
        <end position="32"/>
    </location>
</feature>
<sequence>MPTNQFKQYALAPFLIDALDATHITTPTPIQEQVIPALLRGESVIGQSQTGSGKTHAFLLPLLSRVDAGKDTVQLVITAPSRELADQLYEVAKSLTAATELRVQRYVGGTDKSRQIEKLQHQQPQVAIGTPGRLLDLIKAGALAAYPAKMFVVDEADMTLDMGFLNTVDQIASLFGEDLQMAVFSATIPQKLQPFLKKYMQNPTTIELKPKSVIADTVANWLLAVPSRDRNATIYKLLTMGEPFLVLIFANTKTSVDAIHQYLTDQGLNVAKIHGGIEPRQRRRVMKAVADLKYQYVVATDLAARGIDIDGVSMVINAELPTDNEFFIHRVGRTGRNGLSGTAVTLYQPGQEAQIAELEHLGIKFQPKALKDGEIVDTYDRNRRARRVPKADPRSGKIKSLAAKEAKKKMPGYKKKIKKAAAKEAWFNNRVNKRNEARAARKAKKQ</sequence>
<reference evidence="11" key="1">
    <citation type="journal article" date="2019" name="Int. J. Syst. Evol. Microbiol.">
        <title>The Global Catalogue of Microorganisms (GCM) 10K type strain sequencing project: providing services to taxonomists for standard genome sequencing and annotation.</title>
        <authorList>
            <consortium name="The Broad Institute Genomics Platform"/>
            <consortium name="The Broad Institute Genome Sequencing Center for Infectious Disease"/>
            <person name="Wu L."/>
            <person name="Ma J."/>
        </authorList>
    </citation>
    <scope>NUCLEOTIDE SEQUENCE [LARGE SCALE GENOMIC DNA]</scope>
    <source>
        <strain evidence="11">CCM 9110</strain>
    </source>
</reference>
<dbReference type="GO" id="GO:0016787">
    <property type="term" value="F:hydrolase activity"/>
    <property type="evidence" value="ECO:0007669"/>
    <property type="project" value="UniProtKB-KW"/>
</dbReference>
<dbReference type="Gene3D" id="3.40.50.300">
    <property type="entry name" value="P-loop containing nucleotide triphosphate hydrolases"/>
    <property type="match status" value="2"/>
</dbReference>
<comment type="similarity">
    <text evidence="5">Belongs to the DEAD box helicase family. CshB subfamily.</text>
</comment>
<comment type="catalytic activity">
    <reaction evidence="5">
        <text>ATP + H2O = ADP + phosphate + H(+)</text>
        <dbReference type="Rhea" id="RHEA:13065"/>
        <dbReference type="ChEBI" id="CHEBI:15377"/>
        <dbReference type="ChEBI" id="CHEBI:15378"/>
        <dbReference type="ChEBI" id="CHEBI:30616"/>
        <dbReference type="ChEBI" id="CHEBI:43474"/>
        <dbReference type="ChEBI" id="CHEBI:456216"/>
        <dbReference type="EC" id="3.6.4.13"/>
    </reaction>
</comment>
<dbReference type="PANTHER" id="PTHR47963">
    <property type="entry name" value="DEAD-BOX ATP-DEPENDENT RNA HELICASE 47, MITOCHONDRIAL"/>
    <property type="match status" value="1"/>
</dbReference>
<keyword evidence="5" id="KW-0346">Stress response</keyword>
<evidence type="ECO:0000256" key="3">
    <source>
        <dbReference type="ARBA" id="ARBA00022806"/>
    </source>
</evidence>
<dbReference type="CDD" id="cd00268">
    <property type="entry name" value="DEADc"/>
    <property type="match status" value="1"/>
</dbReference>
<keyword evidence="5" id="KW-0963">Cytoplasm</keyword>
<dbReference type="PANTHER" id="PTHR47963:SF1">
    <property type="entry name" value="DEAD-BOX ATP-DEPENDENT RNA HELICASE CSHB"/>
    <property type="match status" value="1"/>
</dbReference>
<dbReference type="InterPro" id="IPR044742">
    <property type="entry name" value="DEAD/DEAH_RhlB"/>
</dbReference>
<comment type="function">
    <text evidence="5">Probable DEAD-box RNA helicase. May work in conjunction with the cold shock proteins to ensure proper initiation of transcription at low and optimal temperatures.</text>
</comment>
<evidence type="ECO:0000259" key="8">
    <source>
        <dbReference type="PROSITE" id="PS51194"/>
    </source>
</evidence>
<keyword evidence="5" id="KW-0694">RNA-binding</keyword>
<dbReference type="Pfam" id="PF00271">
    <property type="entry name" value="Helicase_C"/>
    <property type="match status" value="1"/>
</dbReference>
<dbReference type="PROSITE" id="PS51194">
    <property type="entry name" value="HELICASE_CTER"/>
    <property type="match status" value="1"/>
</dbReference>
<evidence type="ECO:0000313" key="11">
    <source>
        <dbReference type="Proteomes" id="UP001597199"/>
    </source>
</evidence>
<dbReference type="InterPro" id="IPR030881">
    <property type="entry name" value="CshB"/>
</dbReference>
<dbReference type="InterPro" id="IPR027417">
    <property type="entry name" value="P-loop_NTPase"/>
</dbReference>
<dbReference type="InterPro" id="IPR011545">
    <property type="entry name" value="DEAD/DEAH_box_helicase_dom"/>
</dbReference>
<evidence type="ECO:0000313" key="10">
    <source>
        <dbReference type="EMBL" id="MFD1399768.1"/>
    </source>
</evidence>
<dbReference type="PROSITE" id="PS51195">
    <property type="entry name" value="Q_MOTIF"/>
    <property type="match status" value="1"/>
</dbReference>
<dbReference type="InterPro" id="IPR014001">
    <property type="entry name" value="Helicase_ATP-bd"/>
</dbReference>
<keyword evidence="1 5" id="KW-0547">Nucleotide-binding</keyword>
<dbReference type="InterPro" id="IPR001650">
    <property type="entry name" value="Helicase_C-like"/>
</dbReference>
<dbReference type="Pfam" id="PF00270">
    <property type="entry name" value="DEAD"/>
    <property type="match status" value="1"/>
</dbReference>
<name>A0ABW4BI34_9LACO</name>
<keyword evidence="11" id="KW-1185">Reference proteome</keyword>
<dbReference type="InterPro" id="IPR050547">
    <property type="entry name" value="DEAD_box_RNA_helicases"/>
</dbReference>
<dbReference type="EC" id="3.6.4.13" evidence="5"/>
<keyword evidence="4 5" id="KW-0067">ATP-binding</keyword>
<dbReference type="InterPro" id="IPR014014">
    <property type="entry name" value="RNA_helicase_DEAD_Q_motif"/>
</dbReference>
<dbReference type="SUPFAM" id="SSF52540">
    <property type="entry name" value="P-loop containing nucleoside triphosphate hydrolases"/>
    <property type="match status" value="1"/>
</dbReference>
<protein>
    <recommendedName>
        <fullName evidence="5">DEAD-box ATP-dependent RNA helicase CshB</fullName>
        <ecNumber evidence="5">3.6.4.13</ecNumber>
    </recommendedName>
</protein>
<dbReference type="SMART" id="SM00490">
    <property type="entry name" value="HELICc"/>
    <property type="match status" value="1"/>
</dbReference>
<evidence type="ECO:0000256" key="6">
    <source>
        <dbReference type="PROSITE-ProRule" id="PRU00552"/>
    </source>
</evidence>
<dbReference type="GO" id="GO:0004386">
    <property type="term" value="F:helicase activity"/>
    <property type="evidence" value="ECO:0007669"/>
    <property type="project" value="UniProtKB-KW"/>
</dbReference>
<evidence type="ECO:0000256" key="5">
    <source>
        <dbReference type="HAMAP-Rule" id="MF_01494"/>
    </source>
</evidence>
<accession>A0ABW4BI34</accession>
<feature type="domain" description="Helicase C-terminal" evidence="8">
    <location>
        <begin position="233"/>
        <end position="376"/>
    </location>
</feature>
<organism evidence="10 11">
    <name type="scientific">Lacticaseibacillus suilingensis</name>
    <dbReference type="NCBI Taxonomy" id="2799577"/>
    <lineage>
        <taxon>Bacteria</taxon>
        <taxon>Bacillati</taxon>
        <taxon>Bacillota</taxon>
        <taxon>Bacilli</taxon>
        <taxon>Lactobacillales</taxon>
        <taxon>Lactobacillaceae</taxon>
        <taxon>Lacticaseibacillus</taxon>
    </lineage>
</organism>
<dbReference type="RefSeq" id="WP_204119122.1">
    <property type="nucleotide sequence ID" value="NZ_BOLV01000011.1"/>
</dbReference>
<dbReference type="HAMAP" id="MF_01494">
    <property type="entry name" value="DEAD_helicase_CshB"/>
    <property type="match status" value="1"/>
</dbReference>
<comment type="caution">
    <text evidence="10">The sequence shown here is derived from an EMBL/GenBank/DDBJ whole genome shotgun (WGS) entry which is preliminary data.</text>
</comment>
<dbReference type="SMART" id="SM00487">
    <property type="entry name" value="DEXDc"/>
    <property type="match status" value="1"/>
</dbReference>
<gene>
    <name evidence="5" type="primary">cshB</name>
    <name evidence="10" type="ORF">ACFQ41_10660</name>
</gene>
<evidence type="ECO:0000256" key="1">
    <source>
        <dbReference type="ARBA" id="ARBA00022741"/>
    </source>
</evidence>
<feature type="domain" description="Helicase ATP-binding" evidence="7">
    <location>
        <begin position="35"/>
        <end position="206"/>
    </location>
</feature>
<dbReference type="EMBL" id="JBHTOA010000040">
    <property type="protein sequence ID" value="MFD1399768.1"/>
    <property type="molecule type" value="Genomic_DNA"/>
</dbReference>
<comment type="subcellular location">
    <subcellularLocation>
        <location evidence="5">Cytoplasm</location>
    </subcellularLocation>
</comment>
<evidence type="ECO:0000259" key="7">
    <source>
        <dbReference type="PROSITE" id="PS51192"/>
    </source>
</evidence>
<proteinExistence type="inferred from homology"/>
<evidence type="ECO:0000256" key="4">
    <source>
        <dbReference type="ARBA" id="ARBA00022840"/>
    </source>
</evidence>
<evidence type="ECO:0000256" key="2">
    <source>
        <dbReference type="ARBA" id="ARBA00022801"/>
    </source>
</evidence>
<feature type="domain" description="DEAD-box RNA helicase Q" evidence="9">
    <location>
        <begin position="4"/>
        <end position="32"/>
    </location>
</feature>
<evidence type="ECO:0000259" key="9">
    <source>
        <dbReference type="PROSITE" id="PS51195"/>
    </source>
</evidence>
<keyword evidence="3 5" id="KW-0347">Helicase</keyword>
<dbReference type="Proteomes" id="UP001597199">
    <property type="component" value="Unassembled WGS sequence"/>
</dbReference>
<keyword evidence="2 5" id="KW-0378">Hydrolase</keyword>